<name>A0A0F6W7C6_9BACT</name>
<proteinExistence type="predicted"/>
<evidence type="ECO:0000313" key="3">
    <source>
        <dbReference type="Proteomes" id="UP000034883"/>
    </source>
</evidence>
<dbReference type="KEGG" id="samy:DB32_006422"/>
<dbReference type="RefSeq" id="WP_053236338.1">
    <property type="nucleotide sequence ID" value="NZ_CP011125.1"/>
</dbReference>
<organism evidence="2 3">
    <name type="scientific">Sandaracinus amylolyticus</name>
    <dbReference type="NCBI Taxonomy" id="927083"/>
    <lineage>
        <taxon>Bacteria</taxon>
        <taxon>Pseudomonadati</taxon>
        <taxon>Myxococcota</taxon>
        <taxon>Polyangia</taxon>
        <taxon>Polyangiales</taxon>
        <taxon>Sandaracinaceae</taxon>
        <taxon>Sandaracinus</taxon>
    </lineage>
</organism>
<evidence type="ECO:0000313" key="2">
    <source>
        <dbReference type="EMBL" id="AKF09273.1"/>
    </source>
</evidence>
<evidence type="ECO:0000256" key="1">
    <source>
        <dbReference type="SAM" id="SignalP"/>
    </source>
</evidence>
<keyword evidence="3" id="KW-1185">Reference proteome</keyword>
<dbReference type="AlphaFoldDB" id="A0A0F6W7C6"/>
<feature type="chain" id="PRO_5002511950" evidence="1">
    <location>
        <begin position="22"/>
        <end position="303"/>
    </location>
</feature>
<accession>A0A0F6W7C6</accession>
<reference evidence="2 3" key="1">
    <citation type="submission" date="2015-03" db="EMBL/GenBank/DDBJ databases">
        <title>Genome assembly of Sandaracinus amylolyticus DSM 53668.</title>
        <authorList>
            <person name="Sharma G."/>
            <person name="Subramanian S."/>
        </authorList>
    </citation>
    <scope>NUCLEOTIDE SEQUENCE [LARGE SCALE GENOMIC DNA]</scope>
    <source>
        <strain evidence="2 3">DSM 53668</strain>
    </source>
</reference>
<sequence>MRRAFAVIVLALVIAPSEARADVVPYGWQPPAPEEETHVALFRASLAAWMSPDERVRLAARVHPRCGTVARRGSTGFGSLQECPSVDRIREVAIDRAVRFFAAEILDAHGRGPDAAALREAPPMRDPAARSAVLSRLTGDVLEPARVLAEHGMELSLEQIASLLGRLVEGAVRAGARRERIVQAAIEMLAELSRPLAHVSVSSEDARGDDRTAQLAARRAGACLQPEFDARWRPVAVRVAIRRSAAGVAVSSSGPTSVRACVERAVRVELGRERALRATSSITRIVAGPRGALWGAPLELAGD</sequence>
<dbReference type="Proteomes" id="UP000034883">
    <property type="component" value="Chromosome"/>
</dbReference>
<protein>
    <submittedName>
        <fullName evidence="2">Uncharacterized protein</fullName>
    </submittedName>
</protein>
<dbReference type="STRING" id="927083.DB32_006422"/>
<gene>
    <name evidence="2" type="ORF">DB32_006422</name>
</gene>
<feature type="signal peptide" evidence="1">
    <location>
        <begin position="1"/>
        <end position="21"/>
    </location>
</feature>
<keyword evidence="1" id="KW-0732">Signal</keyword>
<dbReference type="EMBL" id="CP011125">
    <property type="protein sequence ID" value="AKF09273.1"/>
    <property type="molecule type" value="Genomic_DNA"/>
</dbReference>